<dbReference type="WBParaSite" id="SPAL_0000775300.1">
    <property type="protein sequence ID" value="SPAL_0000775300.1"/>
    <property type="gene ID" value="SPAL_0000775300"/>
</dbReference>
<evidence type="ECO:0000259" key="4">
    <source>
        <dbReference type="Pfam" id="PF15613"/>
    </source>
</evidence>
<keyword evidence="3" id="KW-0175">Coiled coil</keyword>
<organism evidence="5 6">
    <name type="scientific">Strongyloides papillosus</name>
    <name type="common">Intestinal threadworm</name>
    <dbReference type="NCBI Taxonomy" id="174720"/>
    <lineage>
        <taxon>Eukaryota</taxon>
        <taxon>Metazoa</taxon>
        <taxon>Ecdysozoa</taxon>
        <taxon>Nematoda</taxon>
        <taxon>Chromadorea</taxon>
        <taxon>Rhabditida</taxon>
        <taxon>Tylenchina</taxon>
        <taxon>Panagrolaimomorpha</taxon>
        <taxon>Strongyloidoidea</taxon>
        <taxon>Strongyloididae</taxon>
        <taxon>Strongyloides</taxon>
    </lineage>
</organism>
<evidence type="ECO:0000313" key="5">
    <source>
        <dbReference type="Proteomes" id="UP000046392"/>
    </source>
</evidence>
<evidence type="ECO:0000256" key="1">
    <source>
        <dbReference type="ARBA" id="ARBA00004123"/>
    </source>
</evidence>
<evidence type="ECO:0000256" key="3">
    <source>
        <dbReference type="SAM" id="Coils"/>
    </source>
</evidence>
<evidence type="ECO:0000313" key="6">
    <source>
        <dbReference type="WBParaSite" id="SPAL_0000775300.1"/>
    </source>
</evidence>
<feature type="coiled-coil region" evidence="3">
    <location>
        <begin position="310"/>
        <end position="378"/>
    </location>
</feature>
<accession>A0A0N5BPC7</accession>
<dbReference type="AlphaFoldDB" id="A0A0N5BPC7"/>
<dbReference type="Proteomes" id="UP000046392">
    <property type="component" value="Unplaced"/>
</dbReference>
<feature type="domain" description="WHIM2" evidence="4">
    <location>
        <begin position="393"/>
        <end position="494"/>
    </location>
</feature>
<dbReference type="Pfam" id="PF15613">
    <property type="entry name" value="WSD"/>
    <property type="match status" value="1"/>
</dbReference>
<sequence>MSNVNIIKLDKPQIIRTSFKNPTAPKLRECIDPFLTLAKHYLFEGNFEKAEELVKFFLPALKEEVIIEIPDVILRLFITKNVSEYRKINYGISEEEDDLLFDFLNCATDDNAFRSGKKFDLPELPRLLPKHFTKAHPNAPEIALNFLKQVNLFNYGKTRNSGFKFVLDDFVKGLDTNENEGGNNFFDGLVVIVSKISKAYRNKRFKLYCREEDVTNLFLSRDTVIKFMTAIFNSEANETGILTTTLDDKEFSDELHRIAGLLNAGDFVDFSLGEKLSTLELLFTLVVEMGLFSETCEKIKLDSRISHRSLKDKLREKQKLEEQINKLSSEISLFEDGIVDPSGAKMTRQLVSEKRKELRELKLALEEVDEAYQEMEYKKNGADYISWNRSPHTLGRDRDFNIYKLSTGFDFIYVMKPKNAKYSFSGEKYAKTYKPNCSVNDELISKLSPVMEMKCDGYRYFYVSSVEKLEELISLFDNRGVREKELLRNLEKIKNIAKLHIETYQRK</sequence>
<protein>
    <submittedName>
        <fullName evidence="6">WSD domain-containing protein</fullName>
    </submittedName>
</protein>
<dbReference type="GO" id="GO:0005634">
    <property type="term" value="C:nucleus"/>
    <property type="evidence" value="ECO:0007669"/>
    <property type="project" value="UniProtKB-SubCell"/>
</dbReference>
<evidence type="ECO:0000256" key="2">
    <source>
        <dbReference type="ARBA" id="ARBA00023242"/>
    </source>
</evidence>
<dbReference type="InterPro" id="IPR028941">
    <property type="entry name" value="WHIM2_dom"/>
</dbReference>
<keyword evidence="2" id="KW-0539">Nucleus</keyword>
<comment type="subcellular location">
    <subcellularLocation>
        <location evidence="1">Nucleus</location>
    </subcellularLocation>
</comment>
<reference evidence="6" key="1">
    <citation type="submission" date="2017-02" db="UniProtKB">
        <authorList>
            <consortium name="WormBaseParasite"/>
        </authorList>
    </citation>
    <scope>IDENTIFICATION</scope>
</reference>
<keyword evidence="5" id="KW-1185">Reference proteome</keyword>
<name>A0A0N5BPC7_STREA</name>
<proteinExistence type="predicted"/>